<gene>
    <name evidence="2" type="ORF">H8S84_13545</name>
</gene>
<evidence type="ECO:0000313" key="3">
    <source>
        <dbReference type="Proteomes" id="UP000603640"/>
    </source>
</evidence>
<organism evidence="2 3">
    <name type="scientific">Pontibacter cellulosilyticus</name>
    <dbReference type="NCBI Taxonomy" id="1720253"/>
    <lineage>
        <taxon>Bacteria</taxon>
        <taxon>Pseudomonadati</taxon>
        <taxon>Bacteroidota</taxon>
        <taxon>Cytophagia</taxon>
        <taxon>Cytophagales</taxon>
        <taxon>Hymenobacteraceae</taxon>
        <taxon>Pontibacter</taxon>
    </lineage>
</organism>
<feature type="domain" description="Phosphatidate phosphatase APP1 catalytic" evidence="1">
    <location>
        <begin position="156"/>
        <end position="303"/>
    </location>
</feature>
<dbReference type="InterPro" id="IPR052935">
    <property type="entry name" value="Mg2+_PAP"/>
</dbReference>
<dbReference type="InterPro" id="IPR019236">
    <property type="entry name" value="APP1_cat"/>
</dbReference>
<evidence type="ECO:0000313" key="2">
    <source>
        <dbReference type="EMBL" id="MBC5993865.1"/>
    </source>
</evidence>
<dbReference type="Proteomes" id="UP000603640">
    <property type="component" value="Unassembled WGS sequence"/>
</dbReference>
<protein>
    <submittedName>
        <fullName evidence="2">DUF2183 domain-containing protein</fullName>
    </submittedName>
</protein>
<dbReference type="EMBL" id="JACRVF010000004">
    <property type="protein sequence ID" value="MBC5993865.1"/>
    <property type="molecule type" value="Genomic_DNA"/>
</dbReference>
<evidence type="ECO:0000259" key="1">
    <source>
        <dbReference type="Pfam" id="PF09949"/>
    </source>
</evidence>
<comment type="caution">
    <text evidence="2">The sequence shown here is derived from an EMBL/GenBank/DDBJ whole genome shotgun (WGS) entry which is preliminary data.</text>
</comment>
<name>A0A923SP67_9BACT</name>
<sequence length="364" mass="41870">MMNRLYEAFVRLEQEVDAGREKIKEDLHLLRPIQILPFYGYGSEIYVYLKGRVIEKDKKQDDKQEANSGEQLLSMVRRFGLSAIPHVKVRASFAGMQQEVETNKEGYFEIEFTPDKPIDYQEAGYCMKLELLERKTGKDELEAEGRLFVPEQDARFGIISDVDDTVMISGMASITGQLKHSLFEDAQERSPFPGIASLLQVLKGSNNPLYYVSSSQWSMYSFLVSFMEAQDIPKGPLFLRDFGDNLEQNHKHRIKYNQICGILRTYSNLKFILIGDSGKNDPEVYQQVVQDYPEQVLCVYIRDVTDDGRAREVEEICNKVEAMGVDMLLVQNSAKAAEHAFRHGWITLPQLQQVQKNQQQQKEK</sequence>
<dbReference type="PANTHER" id="PTHR28208:SF3">
    <property type="entry name" value="PHOSPHATIDATE PHOSPHATASE APP1"/>
    <property type="match status" value="1"/>
</dbReference>
<keyword evidence="3" id="KW-1185">Reference proteome</keyword>
<dbReference type="SUPFAM" id="SSF56784">
    <property type="entry name" value="HAD-like"/>
    <property type="match status" value="1"/>
</dbReference>
<dbReference type="GO" id="GO:0008195">
    <property type="term" value="F:phosphatidate phosphatase activity"/>
    <property type="evidence" value="ECO:0007669"/>
    <property type="project" value="InterPro"/>
</dbReference>
<accession>A0A923SP67</accession>
<proteinExistence type="predicted"/>
<dbReference type="Pfam" id="PF09949">
    <property type="entry name" value="APP1_cat"/>
    <property type="match status" value="1"/>
</dbReference>
<dbReference type="RefSeq" id="WP_187067898.1">
    <property type="nucleotide sequence ID" value="NZ_JACRVF010000004.1"/>
</dbReference>
<dbReference type="AlphaFoldDB" id="A0A923SP67"/>
<dbReference type="InterPro" id="IPR036412">
    <property type="entry name" value="HAD-like_sf"/>
</dbReference>
<reference evidence="2" key="1">
    <citation type="submission" date="2020-08" db="EMBL/GenBank/DDBJ databases">
        <title>Pontibacter sp. SD6 16S ribosomal RNA gene Genome sequencing and assembly.</title>
        <authorList>
            <person name="Kang M."/>
        </authorList>
    </citation>
    <scope>NUCLEOTIDE SEQUENCE</scope>
    <source>
        <strain evidence="2">SD6</strain>
    </source>
</reference>
<dbReference type="PANTHER" id="PTHR28208">
    <property type="entry name" value="PHOSPHATIDATE PHOSPHATASE APP1"/>
    <property type="match status" value="1"/>
</dbReference>